<dbReference type="GO" id="GO:0005524">
    <property type="term" value="F:ATP binding"/>
    <property type="evidence" value="ECO:0007669"/>
    <property type="project" value="UniProtKB-UniRule"/>
</dbReference>
<evidence type="ECO:0000256" key="3">
    <source>
        <dbReference type="ARBA" id="ARBA00022618"/>
    </source>
</evidence>
<keyword evidence="7 10" id="KW-0573">Peptidoglycan synthesis</keyword>
<dbReference type="Gene3D" id="3.40.1390.10">
    <property type="entry name" value="MurE/MurF, N-terminal domain"/>
    <property type="match status" value="1"/>
</dbReference>
<keyword evidence="1 10" id="KW-0963">Cytoplasm</keyword>
<gene>
    <name evidence="10" type="primary">murF</name>
    <name evidence="15" type="ORF">DNJ96_08430</name>
</gene>
<proteinExistence type="inferred from homology"/>
<dbReference type="OrthoDB" id="9801978at2"/>
<evidence type="ECO:0000256" key="6">
    <source>
        <dbReference type="ARBA" id="ARBA00022960"/>
    </source>
</evidence>
<evidence type="ECO:0000259" key="13">
    <source>
        <dbReference type="Pfam" id="PF02875"/>
    </source>
</evidence>
<dbReference type="GO" id="GO:0009252">
    <property type="term" value="P:peptidoglycan biosynthetic process"/>
    <property type="evidence" value="ECO:0007669"/>
    <property type="project" value="UniProtKB-UniRule"/>
</dbReference>
<protein>
    <recommendedName>
        <fullName evidence="10 11">UDP-N-acetylmuramoyl-tripeptide--D-alanyl-D-alanine ligase</fullName>
        <ecNumber evidence="10 11">6.3.2.10</ecNumber>
    </recommendedName>
    <alternativeName>
        <fullName evidence="10">D-alanyl-D-alanine-adding enzyme</fullName>
    </alternativeName>
</protein>
<dbReference type="Pfam" id="PF01225">
    <property type="entry name" value="Mur_ligase"/>
    <property type="match status" value="1"/>
</dbReference>
<dbReference type="EMBL" id="QJUP01000009">
    <property type="protein sequence ID" value="TBU97316.1"/>
    <property type="molecule type" value="Genomic_DNA"/>
</dbReference>
<reference evidence="15 16" key="1">
    <citation type="submission" date="2018-06" db="EMBL/GenBank/DDBJ databases">
        <title>Three novel Pseudomonas species isolated from symptomatic oak.</title>
        <authorList>
            <person name="Bueno-Gonzalez V."/>
            <person name="Brady C."/>
        </authorList>
    </citation>
    <scope>NUCLEOTIDE SEQUENCE [LARGE SCALE GENOMIC DNA]</scope>
    <source>
        <strain evidence="15 16">P17C</strain>
    </source>
</reference>
<dbReference type="SUPFAM" id="SSF63418">
    <property type="entry name" value="MurE/MurF N-terminal domain"/>
    <property type="match status" value="1"/>
</dbReference>
<feature type="domain" description="Mur ligase N-terminal catalytic" evidence="12">
    <location>
        <begin position="26"/>
        <end position="95"/>
    </location>
</feature>
<dbReference type="InterPro" id="IPR036615">
    <property type="entry name" value="Mur_ligase_C_dom_sf"/>
</dbReference>
<evidence type="ECO:0000256" key="8">
    <source>
        <dbReference type="ARBA" id="ARBA00023306"/>
    </source>
</evidence>
<dbReference type="SUPFAM" id="SSF53623">
    <property type="entry name" value="MurD-like peptide ligases, catalytic domain"/>
    <property type="match status" value="1"/>
</dbReference>
<dbReference type="GO" id="GO:0071555">
    <property type="term" value="P:cell wall organization"/>
    <property type="evidence" value="ECO:0007669"/>
    <property type="project" value="UniProtKB-KW"/>
</dbReference>
<dbReference type="Gene3D" id="3.90.190.20">
    <property type="entry name" value="Mur ligase, C-terminal domain"/>
    <property type="match status" value="1"/>
</dbReference>
<dbReference type="EC" id="6.3.2.10" evidence="10 11"/>
<sequence>MFEPMRLSDLVMPLSGRLLGADAAFTSVSIDSRAIEAGQAFVALTGPRFDGHDYLAEVAAKGAVAALVEREIDGAPLPQLVVRDTRLALGQLGALKRSAFQGAVVAVTGSSGKTSVKEMLAAILRVCHGEEAVLATRGNLNNDLGVPLTLLQLTERHRCAVIEIGASRPGEIAYTVSLARPHVSVITNAGSAHVGEFGGPEKIVQAKGEILDGLDENGVAILNRDDPAYAEWAGRAGARRVSSFALDNPLADFQASGIGHDSRGCVNFTLRGPAVSAPVQLNLLGHHNVANALAAAAAAHALGGASEAIVAGLQALQPVKGRALARLLANGVRLIDDSYNANPASMLAAIDVLAGFAGRRVLVLGDMGELGDWAEQAHAQVGAYARGKVDALYAVGPLMEHAVAAYGLGGVHFAEQAFLVDALRTEDATNTTVLVKGSRSAAMDKVVDALAETATEND</sequence>
<dbReference type="Proteomes" id="UP000292639">
    <property type="component" value="Unassembled WGS sequence"/>
</dbReference>
<dbReference type="HAMAP" id="MF_02019">
    <property type="entry name" value="MurF"/>
    <property type="match status" value="1"/>
</dbReference>
<dbReference type="Pfam" id="PF08245">
    <property type="entry name" value="Mur_ligase_M"/>
    <property type="match status" value="1"/>
</dbReference>
<keyword evidence="16" id="KW-1185">Reference proteome</keyword>
<feature type="domain" description="Mur ligase C-terminal" evidence="13">
    <location>
        <begin position="329"/>
        <end position="439"/>
    </location>
</feature>
<comment type="catalytic activity">
    <reaction evidence="10 11">
        <text>D-alanyl-D-alanine + UDP-N-acetyl-alpha-D-muramoyl-L-alanyl-gamma-D-glutamyl-meso-2,6-diaminopimelate + ATP = UDP-N-acetyl-alpha-D-muramoyl-L-alanyl-gamma-D-glutamyl-meso-2,6-diaminopimeloyl-D-alanyl-D-alanine + ADP + phosphate + H(+)</text>
        <dbReference type="Rhea" id="RHEA:28374"/>
        <dbReference type="ChEBI" id="CHEBI:15378"/>
        <dbReference type="ChEBI" id="CHEBI:30616"/>
        <dbReference type="ChEBI" id="CHEBI:43474"/>
        <dbReference type="ChEBI" id="CHEBI:57822"/>
        <dbReference type="ChEBI" id="CHEBI:61386"/>
        <dbReference type="ChEBI" id="CHEBI:83905"/>
        <dbReference type="ChEBI" id="CHEBI:456216"/>
        <dbReference type="EC" id="6.3.2.10"/>
    </reaction>
</comment>
<dbReference type="UniPathway" id="UPA00219"/>
<comment type="caution">
    <text evidence="15">The sequence shown here is derived from an EMBL/GenBank/DDBJ whole genome shotgun (WGS) entry which is preliminary data.</text>
</comment>
<dbReference type="GO" id="GO:0047480">
    <property type="term" value="F:UDP-N-acetylmuramoyl-tripeptide-D-alanyl-D-alanine ligase activity"/>
    <property type="evidence" value="ECO:0007669"/>
    <property type="project" value="UniProtKB-UniRule"/>
</dbReference>
<dbReference type="Pfam" id="PF02875">
    <property type="entry name" value="Mur_ligase_C"/>
    <property type="match status" value="1"/>
</dbReference>
<dbReference type="Gene3D" id="3.40.1190.10">
    <property type="entry name" value="Mur-like, catalytic domain"/>
    <property type="match status" value="1"/>
</dbReference>
<dbReference type="GO" id="GO:0051301">
    <property type="term" value="P:cell division"/>
    <property type="evidence" value="ECO:0007669"/>
    <property type="project" value="UniProtKB-KW"/>
</dbReference>
<dbReference type="InterPro" id="IPR036565">
    <property type="entry name" value="Mur-like_cat_sf"/>
</dbReference>
<evidence type="ECO:0000256" key="4">
    <source>
        <dbReference type="ARBA" id="ARBA00022741"/>
    </source>
</evidence>
<keyword evidence="8 10" id="KW-0131">Cell cycle</keyword>
<dbReference type="InterPro" id="IPR004101">
    <property type="entry name" value="Mur_ligase_C"/>
</dbReference>
<dbReference type="GO" id="GO:0008360">
    <property type="term" value="P:regulation of cell shape"/>
    <property type="evidence" value="ECO:0007669"/>
    <property type="project" value="UniProtKB-KW"/>
</dbReference>
<keyword evidence="4 10" id="KW-0547">Nucleotide-binding</keyword>
<organism evidence="15 16">
    <name type="scientific">Stutzerimonas kirkiae</name>
    <dbReference type="NCBI Taxonomy" id="2211392"/>
    <lineage>
        <taxon>Bacteria</taxon>
        <taxon>Pseudomonadati</taxon>
        <taxon>Pseudomonadota</taxon>
        <taxon>Gammaproteobacteria</taxon>
        <taxon>Pseudomonadales</taxon>
        <taxon>Pseudomonadaceae</taxon>
        <taxon>Stutzerimonas</taxon>
    </lineage>
</organism>
<feature type="domain" description="Mur ligase central" evidence="14">
    <location>
        <begin position="107"/>
        <end position="299"/>
    </location>
</feature>
<dbReference type="NCBIfam" id="TIGR01143">
    <property type="entry name" value="murF"/>
    <property type="match status" value="1"/>
</dbReference>
<evidence type="ECO:0000256" key="9">
    <source>
        <dbReference type="ARBA" id="ARBA00023316"/>
    </source>
</evidence>
<dbReference type="RefSeq" id="WP_131184253.1">
    <property type="nucleotide sequence ID" value="NZ_QJUO01000011.1"/>
</dbReference>
<feature type="binding site" evidence="10">
    <location>
        <begin position="109"/>
        <end position="115"/>
    </location>
    <ligand>
        <name>ATP</name>
        <dbReference type="ChEBI" id="CHEBI:30616"/>
    </ligand>
</feature>
<dbReference type="PANTHER" id="PTHR43024:SF1">
    <property type="entry name" value="UDP-N-ACETYLMURAMOYL-TRIPEPTIDE--D-ALANYL-D-ALANINE LIGASE"/>
    <property type="match status" value="1"/>
</dbReference>
<dbReference type="InterPro" id="IPR035911">
    <property type="entry name" value="MurE/MurF_N"/>
</dbReference>
<accession>A0A4Q9R9E7</accession>
<dbReference type="SUPFAM" id="SSF53244">
    <property type="entry name" value="MurD-like peptide ligases, peptide-binding domain"/>
    <property type="match status" value="1"/>
</dbReference>
<keyword evidence="5 10" id="KW-0067">ATP-binding</keyword>
<keyword evidence="3 10" id="KW-0132">Cell division</keyword>
<evidence type="ECO:0000259" key="14">
    <source>
        <dbReference type="Pfam" id="PF08245"/>
    </source>
</evidence>
<dbReference type="InterPro" id="IPR000713">
    <property type="entry name" value="Mur_ligase_N"/>
</dbReference>
<evidence type="ECO:0000256" key="5">
    <source>
        <dbReference type="ARBA" id="ARBA00022840"/>
    </source>
</evidence>
<evidence type="ECO:0000313" key="15">
    <source>
        <dbReference type="EMBL" id="TBU97316.1"/>
    </source>
</evidence>
<dbReference type="GO" id="GO:0005737">
    <property type="term" value="C:cytoplasm"/>
    <property type="evidence" value="ECO:0007669"/>
    <property type="project" value="UniProtKB-SubCell"/>
</dbReference>
<evidence type="ECO:0000259" key="12">
    <source>
        <dbReference type="Pfam" id="PF01225"/>
    </source>
</evidence>
<comment type="pathway">
    <text evidence="10 11">Cell wall biogenesis; peptidoglycan biosynthesis.</text>
</comment>
<evidence type="ECO:0000256" key="7">
    <source>
        <dbReference type="ARBA" id="ARBA00022984"/>
    </source>
</evidence>
<dbReference type="AlphaFoldDB" id="A0A4Q9R9E7"/>
<keyword evidence="2 10" id="KW-0436">Ligase</keyword>
<comment type="subcellular location">
    <subcellularLocation>
        <location evidence="10 11">Cytoplasm</location>
    </subcellularLocation>
</comment>
<evidence type="ECO:0000256" key="10">
    <source>
        <dbReference type="HAMAP-Rule" id="MF_02019"/>
    </source>
</evidence>
<evidence type="ECO:0000256" key="11">
    <source>
        <dbReference type="RuleBase" id="RU004136"/>
    </source>
</evidence>
<dbReference type="InterPro" id="IPR013221">
    <property type="entry name" value="Mur_ligase_cen"/>
</dbReference>
<comment type="function">
    <text evidence="10 11">Involved in cell wall formation. Catalyzes the final step in the synthesis of UDP-N-acetylmuramoyl-pentapeptide, the precursor of murein.</text>
</comment>
<evidence type="ECO:0000313" key="16">
    <source>
        <dbReference type="Proteomes" id="UP000292639"/>
    </source>
</evidence>
<dbReference type="InterPro" id="IPR051046">
    <property type="entry name" value="MurCDEF_CellWall_CoF430Synth"/>
</dbReference>
<keyword evidence="6 10" id="KW-0133">Cell shape</keyword>
<comment type="similarity">
    <text evidence="10">Belongs to the MurCDEF family. MurF subfamily.</text>
</comment>
<evidence type="ECO:0000256" key="1">
    <source>
        <dbReference type="ARBA" id="ARBA00022490"/>
    </source>
</evidence>
<dbReference type="GO" id="GO:0008766">
    <property type="term" value="F:UDP-N-acetylmuramoylalanyl-D-glutamyl-2,6-diaminopimelate-D-alanyl-D-alanine ligase activity"/>
    <property type="evidence" value="ECO:0007669"/>
    <property type="project" value="RHEA"/>
</dbReference>
<dbReference type="PANTHER" id="PTHR43024">
    <property type="entry name" value="UDP-N-ACETYLMURAMOYL-TRIPEPTIDE--D-ALANYL-D-ALANINE LIGASE"/>
    <property type="match status" value="1"/>
</dbReference>
<dbReference type="InterPro" id="IPR005863">
    <property type="entry name" value="UDP-N-AcMur_synth"/>
</dbReference>
<name>A0A4Q9R9E7_9GAMM</name>
<keyword evidence="9 10" id="KW-0961">Cell wall biogenesis/degradation</keyword>
<evidence type="ECO:0000256" key="2">
    <source>
        <dbReference type="ARBA" id="ARBA00022598"/>
    </source>
</evidence>